<dbReference type="OrthoDB" id="421374at2759"/>
<evidence type="ECO:0000256" key="5">
    <source>
        <dbReference type="ARBA" id="ARBA00023212"/>
    </source>
</evidence>
<comment type="subcellular location">
    <subcellularLocation>
        <location evidence="1">Cytoplasm</location>
        <location evidence="1">Cytoskeleton</location>
    </subcellularLocation>
</comment>
<evidence type="ECO:0000256" key="3">
    <source>
        <dbReference type="ARBA" id="ARBA00022490"/>
    </source>
</evidence>
<evidence type="ECO:0000256" key="1">
    <source>
        <dbReference type="ARBA" id="ARBA00004245"/>
    </source>
</evidence>
<dbReference type="AlphaFoldDB" id="A0A8X7R1N5"/>
<dbReference type="GO" id="GO:0003785">
    <property type="term" value="F:actin monomer binding"/>
    <property type="evidence" value="ECO:0007669"/>
    <property type="project" value="TreeGrafter"/>
</dbReference>
<evidence type="ECO:0000256" key="4">
    <source>
        <dbReference type="ARBA" id="ARBA00023203"/>
    </source>
</evidence>
<dbReference type="GO" id="GO:0005938">
    <property type="term" value="C:cell cortex"/>
    <property type="evidence" value="ECO:0007669"/>
    <property type="project" value="TreeGrafter"/>
</dbReference>
<evidence type="ECO:0000256" key="2">
    <source>
        <dbReference type="ARBA" id="ARBA00010058"/>
    </source>
</evidence>
<evidence type="ECO:0000313" key="6">
    <source>
        <dbReference type="EMBL" id="KAG2280460.1"/>
    </source>
</evidence>
<dbReference type="GO" id="GO:0005856">
    <property type="term" value="C:cytoskeleton"/>
    <property type="evidence" value="ECO:0007669"/>
    <property type="project" value="UniProtKB-SubCell"/>
</dbReference>
<reference evidence="6 7" key="1">
    <citation type="submission" date="2020-02" db="EMBL/GenBank/DDBJ databases">
        <authorList>
            <person name="Ma Q."/>
            <person name="Huang Y."/>
            <person name="Song X."/>
            <person name="Pei D."/>
        </authorList>
    </citation>
    <scope>NUCLEOTIDE SEQUENCE [LARGE SCALE GENOMIC DNA]</scope>
    <source>
        <strain evidence="6">Sxm20200214</strain>
        <tissue evidence="6">Leaf</tissue>
    </source>
</reference>
<dbReference type="PRINTS" id="PR00392">
    <property type="entry name" value="PROFILIN"/>
</dbReference>
<comment type="similarity">
    <text evidence="2">Belongs to the profilin family.</text>
</comment>
<dbReference type="Proteomes" id="UP000886595">
    <property type="component" value="Unassembled WGS sequence"/>
</dbReference>
<accession>A0A8X7R1N5</accession>
<keyword evidence="3" id="KW-0963">Cytoplasm</keyword>
<dbReference type="InterPro" id="IPR005455">
    <property type="entry name" value="PFN_euk"/>
</dbReference>
<keyword evidence="4" id="KW-0009">Actin-binding</keyword>
<dbReference type="InterPro" id="IPR048278">
    <property type="entry name" value="PFN"/>
</dbReference>
<dbReference type="InterPro" id="IPR036140">
    <property type="entry name" value="PFN_sf"/>
</dbReference>
<organism evidence="6 7">
    <name type="scientific">Brassica carinata</name>
    <name type="common">Ethiopian mustard</name>
    <name type="synonym">Abyssinian cabbage</name>
    <dbReference type="NCBI Taxonomy" id="52824"/>
    <lineage>
        <taxon>Eukaryota</taxon>
        <taxon>Viridiplantae</taxon>
        <taxon>Streptophyta</taxon>
        <taxon>Embryophyta</taxon>
        <taxon>Tracheophyta</taxon>
        <taxon>Spermatophyta</taxon>
        <taxon>Magnoliopsida</taxon>
        <taxon>eudicotyledons</taxon>
        <taxon>Gunneridae</taxon>
        <taxon>Pentapetalae</taxon>
        <taxon>rosids</taxon>
        <taxon>malvids</taxon>
        <taxon>Brassicales</taxon>
        <taxon>Brassicaceae</taxon>
        <taxon>Brassiceae</taxon>
        <taxon>Brassica</taxon>
    </lineage>
</organism>
<evidence type="ECO:0000313" key="7">
    <source>
        <dbReference type="Proteomes" id="UP000886595"/>
    </source>
</evidence>
<protein>
    <submittedName>
        <fullName evidence="6">Uncharacterized protein</fullName>
    </submittedName>
</protein>
<dbReference type="PANTHER" id="PTHR11604">
    <property type="entry name" value="PROFILIN"/>
    <property type="match status" value="1"/>
</dbReference>
<comment type="caution">
    <text evidence="6">The sequence shown here is derived from an EMBL/GenBank/DDBJ whole genome shotgun (WGS) entry which is preliminary data.</text>
</comment>
<name>A0A8X7R1N5_BRACI</name>
<proteinExistence type="inferred from homology"/>
<dbReference type="EMBL" id="JAAMPC010000011">
    <property type="protein sequence ID" value="KAG2280460.1"/>
    <property type="molecule type" value="Genomic_DNA"/>
</dbReference>
<keyword evidence="7" id="KW-1185">Reference proteome</keyword>
<sequence length="82" mass="8638">MESYLVARTNRGCKLKPEEISGINNDFAEPGTLAPIGLFIGGTKYMGAGGVTITKTIQALVFGIFEEPMAPGQCNMVVGLSD</sequence>
<dbReference type="SUPFAM" id="SSF55770">
    <property type="entry name" value="Profilin (actin-binding protein)"/>
    <property type="match status" value="1"/>
</dbReference>
<keyword evidence="5" id="KW-0206">Cytoskeleton</keyword>
<dbReference type="Gene3D" id="3.30.450.30">
    <property type="entry name" value="Dynein light chain 2a, cytoplasmic"/>
    <property type="match status" value="2"/>
</dbReference>
<dbReference type="Pfam" id="PF00235">
    <property type="entry name" value="Profilin"/>
    <property type="match status" value="1"/>
</dbReference>
<dbReference type="PANTHER" id="PTHR11604:SF35">
    <property type="entry name" value="PROFILIN-3"/>
    <property type="match status" value="1"/>
</dbReference>
<gene>
    <name evidence="6" type="ORF">Bca52824_051680</name>
</gene>